<evidence type="ECO:0000256" key="1">
    <source>
        <dbReference type="ARBA" id="ARBA00004651"/>
    </source>
</evidence>
<dbReference type="InterPro" id="IPR003439">
    <property type="entry name" value="ABC_transporter-like_ATP-bd"/>
</dbReference>
<dbReference type="Pfam" id="PF00664">
    <property type="entry name" value="ABC_membrane"/>
    <property type="match status" value="1"/>
</dbReference>
<evidence type="ECO:0000256" key="8">
    <source>
        <dbReference type="SAM" id="Phobius"/>
    </source>
</evidence>
<evidence type="ECO:0000256" key="4">
    <source>
        <dbReference type="ARBA" id="ARBA00022840"/>
    </source>
</evidence>
<feature type="transmembrane region" description="Helical" evidence="8">
    <location>
        <begin position="169"/>
        <end position="191"/>
    </location>
</feature>
<proteinExistence type="predicted"/>
<gene>
    <name evidence="11" type="ORF">H7U36_14085</name>
</gene>
<dbReference type="PROSITE" id="PS50929">
    <property type="entry name" value="ABC_TM1F"/>
    <property type="match status" value="1"/>
</dbReference>
<evidence type="ECO:0000256" key="7">
    <source>
        <dbReference type="SAM" id="MobiDB-lite"/>
    </source>
</evidence>
<dbReference type="SMART" id="SM00382">
    <property type="entry name" value="AAA"/>
    <property type="match status" value="1"/>
</dbReference>
<evidence type="ECO:0000256" key="6">
    <source>
        <dbReference type="ARBA" id="ARBA00023136"/>
    </source>
</evidence>
<dbReference type="PANTHER" id="PTHR43394">
    <property type="entry name" value="ATP-DEPENDENT PERMEASE MDL1, MITOCHONDRIAL"/>
    <property type="match status" value="1"/>
</dbReference>
<dbReference type="InterPro" id="IPR027417">
    <property type="entry name" value="P-loop_NTPase"/>
</dbReference>
<reference evidence="11 12" key="1">
    <citation type="journal article" date="2021" name="Sci. Rep.">
        <title>The distribution of antibiotic resistance genes in chicken gut microbiota commensals.</title>
        <authorList>
            <person name="Juricova H."/>
            <person name="Matiasovicova J."/>
            <person name="Kubasova T."/>
            <person name="Cejkova D."/>
            <person name="Rychlik I."/>
        </authorList>
    </citation>
    <scope>NUCLEOTIDE SEQUENCE [LARGE SCALE GENOMIC DNA]</scope>
    <source>
        <strain evidence="11 12">An773</strain>
    </source>
</reference>
<keyword evidence="2 8" id="KW-0812">Transmembrane</keyword>
<keyword evidence="6 8" id="KW-0472">Membrane</keyword>
<feature type="transmembrane region" description="Helical" evidence="8">
    <location>
        <begin position="198"/>
        <end position="217"/>
    </location>
</feature>
<feature type="transmembrane region" description="Helical" evidence="8">
    <location>
        <begin position="87"/>
        <end position="108"/>
    </location>
</feature>
<name>A0ABS2EC40_9FIRM</name>
<sequence length="593" mass="63959">MSLETGKVNSVQPGSGEVRNTPVRRSGIRIMGRLVGLVTPLLPVMLLAILLGTLGYLCAIFLTILAGFGLLHILLAAAGMELNPGTAGLLLGAEPGTLFVLLIVLAVARGLLHYGEQYCNHFIAFKLLAIIRHKVFAALRRLCPARLEGRDKGNLISVITSDIELLEVFYAHTISPIAIAIATSLVMALFIGQFSPAGAMLALAGYIAVGAVLPLVFGKRGGGAGMEFRGAFGDLNSFILDSLRGLDETIQYGQGERRRRQMQERSDSLGALQKKLNRLEAAQRSVTNLVILLFSLAMLLLMITMKQAGEADLVGMVIASIAMMGSFGPVTALSNLSNNLNQTLAAGERVLSILEEKPQVEEVCGREHTDFEGAQAEKVSFGYGEEEILRDYSVEIPGGKVIGIHGASGSGKSTFLKLLMRFFDVREGKILISGKDVREINTADLRGMESYVTQETSLFHDSIAANIAVGKPGASMEEIVEAAKKASVHDFILSLPKGYETEVGELGDTLSGGERQRIGIARAFLHDAPFLLLDEPTSNLDSLNEGIILKSLKEERKNRTVVLVSHRKSTMNLADTVYEMDKASRPGQEREAL</sequence>
<evidence type="ECO:0000256" key="2">
    <source>
        <dbReference type="ARBA" id="ARBA00022692"/>
    </source>
</evidence>
<evidence type="ECO:0000256" key="3">
    <source>
        <dbReference type="ARBA" id="ARBA00022741"/>
    </source>
</evidence>
<dbReference type="SUPFAM" id="SSF52540">
    <property type="entry name" value="P-loop containing nucleoside triphosphate hydrolases"/>
    <property type="match status" value="1"/>
</dbReference>
<dbReference type="InterPro" id="IPR039421">
    <property type="entry name" value="Type_1_exporter"/>
</dbReference>
<feature type="transmembrane region" description="Helical" evidence="8">
    <location>
        <begin position="313"/>
        <end position="333"/>
    </location>
</feature>
<dbReference type="Pfam" id="PF00005">
    <property type="entry name" value="ABC_tran"/>
    <property type="match status" value="1"/>
</dbReference>
<feature type="domain" description="ABC transmembrane type-1" evidence="10">
    <location>
        <begin position="46"/>
        <end position="342"/>
    </location>
</feature>
<dbReference type="Gene3D" id="1.20.1560.10">
    <property type="entry name" value="ABC transporter type 1, transmembrane domain"/>
    <property type="match status" value="1"/>
</dbReference>
<dbReference type="PANTHER" id="PTHR43394:SF1">
    <property type="entry name" value="ATP-BINDING CASSETTE SUB-FAMILY B MEMBER 10, MITOCHONDRIAL"/>
    <property type="match status" value="1"/>
</dbReference>
<evidence type="ECO:0000256" key="5">
    <source>
        <dbReference type="ARBA" id="ARBA00022989"/>
    </source>
</evidence>
<dbReference type="InterPro" id="IPR003593">
    <property type="entry name" value="AAA+_ATPase"/>
</dbReference>
<dbReference type="EMBL" id="JACLYY010000018">
    <property type="protein sequence ID" value="MBM6739215.1"/>
    <property type="molecule type" value="Genomic_DNA"/>
</dbReference>
<dbReference type="PROSITE" id="PS50893">
    <property type="entry name" value="ABC_TRANSPORTER_2"/>
    <property type="match status" value="1"/>
</dbReference>
<evidence type="ECO:0000313" key="11">
    <source>
        <dbReference type="EMBL" id="MBM6739215.1"/>
    </source>
</evidence>
<evidence type="ECO:0000313" key="12">
    <source>
        <dbReference type="Proteomes" id="UP000716906"/>
    </source>
</evidence>
<organism evidence="11 12">
    <name type="scientific">Faecalicatena fissicatena</name>
    <dbReference type="NCBI Taxonomy" id="290055"/>
    <lineage>
        <taxon>Bacteria</taxon>
        <taxon>Bacillati</taxon>
        <taxon>Bacillota</taxon>
        <taxon>Clostridia</taxon>
        <taxon>Lachnospirales</taxon>
        <taxon>Lachnospiraceae</taxon>
        <taxon>Faecalicatena</taxon>
    </lineage>
</organism>
<accession>A0ABS2EC40</accession>
<dbReference type="GO" id="GO:0005524">
    <property type="term" value="F:ATP binding"/>
    <property type="evidence" value="ECO:0007669"/>
    <property type="project" value="UniProtKB-KW"/>
</dbReference>
<keyword evidence="4 11" id="KW-0067">ATP-binding</keyword>
<dbReference type="PROSITE" id="PS00211">
    <property type="entry name" value="ABC_TRANSPORTER_1"/>
    <property type="match status" value="1"/>
</dbReference>
<dbReference type="InterPro" id="IPR036640">
    <property type="entry name" value="ABC1_TM_sf"/>
</dbReference>
<dbReference type="InterPro" id="IPR011527">
    <property type="entry name" value="ABC1_TM_dom"/>
</dbReference>
<dbReference type="SUPFAM" id="SSF90123">
    <property type="entry name" value="ABC transporter transmembrane region"/>
    <property type="match status" value="1"/>
</dbReference>
<comment type="subcellular location">
    <subcellularLocation>
        <location evidence="1">Cell membrane</location>
        <topology evidence="1">Multi-pass membrane protein</topology>
    </subcellularLocation>
</comment>
<feature type="transmembrane region" description="Helical" evidence="8">
    <location>
        <begin position="34"/>
        <end position="54"/>
    </location>
</feature>
<evidence type="ECO:0000259" key="9">
    <source>
        <dbReference type="PROSITE" id="PS50893"/>
    </source>
</evidence>
<feature type="region of interest" description="Disordered" evidence="7">
    <location>
        <begin position="1"/>
        <end position="20"/>
    </location>
</feature>
<dbReference type="Gene3D" id="3.40.50.300">
    <property type="entry name" value="P-loop containing nucleotide triphosphate hydrolases"/>
    <property type="match status" value="1"/>
</dbReference>
<feature type="domain" description="ABC transporter" evidence="9">
    <location>
        <begin position="374"/>
        <end position="593"/>
    </location>
</feature>
<keyword evidence="12" id="KW-1185">Reference proteome</keyword>
<dbReference type="InterPro" id="IPR017871">
    <property type="entry name" value="ABC_transporter-like_CS"/>
</dbReference>
<evidence type="ECO:0000259" key="10">
    <source>
        <dbReference type="PROSITE" id="PS50929"/>
    </source>
</evidence>
<feature type="transmembrane region" description="Helical" evidence="8">
    <location>
        <begin position="60"/>
        <end position="80"/>
    </location>
</feature>
<keyword evidence="5 8" id="KW-1133">Transmembrane helix</keyword>
<protein>
    <submittedName>
        <fullName evidence="11">ABC transporter ATP-binding protein</fullName>
    </submittedName>
</protein>
<keyword evidence="3" id="KW-0547">Nucleotide-binding</keyword>
<dbReference type="Proteomes" id="UP000716906">
    <property type="component" value="Unassembled WGS sequence"/>
</dbReference>
<comment type="caution">
    <text evidence="11">The sequence shown here is derived from an EMBL/GenBank/DDBJ whole genome shotgun (WGS) entry which is preliminary data.</text>
</comment>
<feature type="transmembrane region" description="Helical" evidence="8">
    <location>
        <begin position="281"/>
        <end position="301"/>
    </location>
</feature>